<dbReference type="GO" id="GO:0016020">
    <property type="term" value="C:membrane"/>
    <property type="evidence" value="ECO:0007669"/>
    <property type="project" value="UniProtKB-SubCell"/>
</dbReference>
<evidence type="ECO:0000313" key="8">
    <source>
        <dbReference type="Proteomes" id="UP001162156"/>
    </source>
</evidence>
<feature type="compositionally biased region" description="Polar residues" evidence="5">
    <location>
        <begin position="356"/>
        <end position="370"/>
    </location>
</feature>
<feature type="transmembrane region" description="Helical" evidence="6">
    <location>
        <begin position="124"/>
        <end position="149"/>
    </location>
</feature>
<protein>
    <recommendedName>
        <fullName evidence="9">Major facilitator superfamily (MFS) profile domain-containing protein</fullName>
    </recommendedName>
</protein>
<feature type="transmembrane region" description="Helical" evidence="6">
    <location>
        <begin position="270"/>
        <end position="292"/>
    </location>
</feature>
<feature type="transmembrane region" description="Helical" evidence="6">
    <location>
        <begin position="190"/>
        <end position="207"/>
    </location>
</feature>
<evidence type="ECO:0000256" key="1">
    <source>
        <dbReference type="ARBA" id="ARBA00004141"/>
    </source>
</evidence>
<dbReference type="PANTHER" id="PTHR24064">
    <property type="entry name" value="SOLUTE CARRIER FAMILY 22 MEMBER"/>
    <property type="match status" value="1"/>
</dbReference>
<feature type="transmembrane region" description="Helical" evidence="6">
    <location>
        <begin position="242"/>
        <end position="264"/>
    </location>
</feature>
<organism evidence="7 8">
    <name type="scientific">Rhamnusium bicolor</name>
    <dbReference type="NCBI Taxonomy" id="1586634"/>
    <lineage>
        <taxon>Eukaryota</taxon>
        <taxon>Metazoa</taxon>
        <taxon>Ecdysozoa</taxon>
        <taxon>Arthropoda</taxon>
        <taxon>Hexapoda</taxon>
        <taxon>Insecta</taxon>
        <taxon>Pterygota</taxon>
        <taxon>Neoptera</taxon>
        <taxon>Endopterygota</taxon>
        <taxon>Coleoptera</taxon>
        <taxon>Polyphaga</taxon>
        <taxon>Cucujiformia</taxon>
        <taxon>Chrysomeloidea</taxon>
        <taxon>Cerambycidae</taxon>
        <taxon>Lepturinae</taxon>
        <taxon>Rhagiini</taxon>
        <taxon>Rhamnusium</taxon>
    </lineage>
</organism>
<dbReference type="GO" id="GO:0022857">
    <property type="term" value="F:transmembrane transporter activity"/>
    <property type="evidence" value="ECO:0007669"/>
    <property type="project" value="InterPro"/>
</dbReference>
<dbReference type="InterPro" id="IPR036259">
    <property type="entry name" value="MFS_trans_sf"/>
</dbReference>
<keyword evidence="8" id="KW-1185">Reference proteome</keyword>
<feature type="transmembrane region" description="Helical" evidence="6">
    <location>
        <begin position="299"/>
        <end position="318"/>
    </location>
</feature>
<comment type="subcellular location">
    <subcellularLocation>
        <location evidence="1">Membrane</location>
        <topology evidence="1">Multi-pass membrane protein</topology>
    </subcellularLocation>
</comment>
<evidence type="ECO:0000256" key="6">
    <source>
        <dbReference type="SAM" id="Phobius"/>
    </source>
</evidence>
<evidence type="ECO:0000256" key="2">
    <source>
        <dbReference type="ARBA" id="ARBA00022692"/>
    </source>
</evidence>
<evidence type="ECO:0000256" key="4">
    <source>
        <dbReference type="ARBA" id="ARBA00023136"/>
    </source>
</evidence>
<dbReference type="Pfam" id="PF00083">
    <property type="entry name" value="Sugar_tr"/>
    <property type="match status" value="1"/>
</dbReference>
<feature type="transmembrane region" description="Helical" evidence="6">
    <location>
        <begin position="161"/>
        <end position="184"/>
    </location>
</feature>
<evidence type="ECO:0000256" key="3">
    <source>
        <dbReference type="ARBA" id="ARBA00022989"/>
    </source>
</evidence>
<dbReference type="SUPFAM" id="SSF103473">
    <property type="entry name" value="MFS general substrate transporter"/>
    <property type="match status" value="1"/>
</dbReference>
<keyword evidence="4 6" id="KW-0472">Membrane</keyword>
<sequence>MSKENVVLDDIEKFPSYGTTNEVNKEEAPHKNDDLLKATIGDFGKWQFKISILMALLKFPIAWFSLSIEGLNSGYCAMKDIENNPINTIPCLDGYSYNRTVFHSSIISEWDLTFFGIVASFTPWYWGFIFARFLLAISNGGTVVTSFVMCMEVVGGKWRTIVPILYQIPFGFGNSIMAGLAYVIRDWRQFHFTLSALSSLYILYIWCIPESPRWLLAVGRKEEAMAILQRAAVCNKIDPAKIAIAMTDLTICGITFYAFSQYLGHVSTNIYFTVAVGGLIALPGTVFCVLLVARCGRRMTIAVAHLVTAVCFLAILAVPKGAFVQDWPRVAFAATGIIGISSRLYDSAFDNYPSRSKPNFAPNNTGSSCISRGPVDPASTRNKRESLPETVEDLENFKLKLKKEKSGGYVLVPKERKDAGGQ</sequence>
<keyword evidence="3 6" id="KW-1133">Transmembrane helix</keyword>
<keyword evidence="2 6" id="KW-0812">Transmembrane</keyword>
<dbReference type="EMBL" id="JANEYF010001222">
    <property type="protein sequence ID" value="KAJ8965459.1"/>
    <property type="molecule type" value="Genomic_DNA"/>
</dbReference>
<evidence type="ECO:0000256" key="5">
    <source>
        <dbReference type="SAM" id="MobiDB-lite"/>
    </source>
</evidence>
<reference evidence="7" key="1">
    <citation type="journal article" date="2023" name="Insect Mol. Biol.">
        <title>Genome sequencing provides insights into the evolution of gene families encoding plant cell wall-degrading enzymes in longhorned beetles.</title>
        <authorList>
            <person name="Shin N.R."/>
            <person name="Okamura Y."/>
            <person name="Kirsch R."/>
            <person name="Pauchet Y."/>
        </authorList>
    </citation>
    <scope>NUCLEOTIDE SEQUENCE</scope>
    <source>
        <strain evidence="7">RBIC_L_NR</strain>
    </source>
</reference>
<comment type="caution">
    <text evidence="7">The sequence shown here is derived from an EMBL/GenBank/DDBJ whole genome shotgun (WGS) entry which is preliminary data.</text>
</comment>
<dbReference type="Proteomes" id="UP001162156">
    <property type="component" value="Unassembled WGS sequence"/>
</dbReference>
<evidence type="ECO:0000313" key="7">
    <source>
        <dbReference type="EMBL" id="KAJ8965459.1"/>
    </source>
</evidence>
<gene>
    <name evidence="7" type="ORF">NQ314_004104</name>
</gene>
<feature type="region of interest" description="Disordered" evidence="5">
    <location>
        <begin position="356"/>
        <end position="388"/>
    </location>
</feature>
<evidence type="ECO:0008006" key="9">
    <source>
        <dbReference type="Google" id="ProtNLM"/>
    </source>
</evidence>
<dbReference type="Gene3D" id="1.20.1250.20">
    <property type="entry name" value="MFS general substrate transporter like domains"/>
    <property type="match status" value="2"/>
</dbReference>
<proteinExistence type="predicted"/>
<dbReference type="InterPro" id="IPR005828">
    <property type="entry name" value="MFS_sugar_transport-like"/>
</dbReference>
<name>A0AAV8ZK93_9CUCU</name>
<accession>A0AAV8ZK93</accession>
<dbReference type="AlphaFoldDB" id="A0AAV8ZK93"/>